<gene>
    <name evidence="6" type="ORF">FRUB_09552</name>
</gene>
<keyword evidence="3" id="KW-0732">Signal</keyword>
<dbReference type="OrthoDB" id="226401at2"/>
<dbReference type="InterPro" id="IPR028203">
    <property type="entry name" value="PSII_CF48-like_dom"/>
</dbReference>
<feature type="chain" id="PRO_5013188994" evidence="3">
    <location>
        <begin position="21"/>
        <end position="1014"/>
    </location>
</feature>
<evidence type="ECO:0000313" key="6">
    <source>
        <dbReference type="EMBL" id="OWK34710.1"/>
    </source>
</evidence>
<dbReference type="AlphaFoldDB" id="A0A225CZB4"/>
<dbReference type="GO" id="GO:0016052">
    <property type="term" value="P:carbohydrate catabolic process"/>
    <property type="evidence" value="ECO:0007669"/>
    <property type="project" value="InterPro"/>
</dbReference>
<feature type="domain" description="Photosynthesis system II assembly factor Ycf48/Hcf136-like" evidence="5">
    <location>
        <begin position="254"/>
        <end position="332"/>
    </location>
</feature>
<dbReference type="GO" id="GO:0009523">
    <property type="term" value="C:photosystem II"/>
    <property type="evidence" value="ECO:0007669"/>
    <property type="project" value="UniProtKB-KW"/>
</dbReference>
<feature type="domain" description="Carbohydrate-binding" evidence="4">
    <location>
        <begin position="831"/>
        <end position="974"/>
    </location>
</feature>
<sequence>MRPALLIAAILIGSATTAHAGPPINFDDAALRAVKFVDKNEGWAVGDQGAIWHTIDSGKTWERQPTGSRASLRAVQFLTPYTGFAAGRVELPNGAGSAGVVLATVDGGGTWRELSTSLMPGLNAVQFFDENRGIVVGDGSDVFPSGAFRTDDGGKSWVPLKGPRALTWLGLDCTSFDSGLIYGQDRVVVLWNGSIVEPAGLPTLPPDCRVAARIGDRAIAIGCGAGGPELIDLQLQRNPAGNAKTPDQSAARTQAASISSVNFVGEHVWTVGRPGTLIWHSLDSGKTWEAQKTDSFLPFHALHMLDDKIGWAVGELGTIIGTTDGGKTWTTLKTGGQRAAVLFTHARSEAVPLGATALLGGEDGYLATVVAPGISSRLSAVMRSIGGAAGETGGIEAWPDYMAERPTNGGPELLTLPRDQALLGRLVLAIRTWRPEIIVTDRLATDAPLCDQVMLLHTKEAFVLAADPKAFPEQIEKLGLAIHAAKKLYAIAPPGEKTSVTLDLTGFQPALGEAVKDSLESVAGALGTGANIPDRERFQLIAHRLPGAEKHTTLMQGIELAPGGTARRKKTIRPETDAISTADLAKNAALRRQLEAMLANTEAVGGRDKALAQIAGAIVAMPDAVAARTGVALGFRLVRDGQWTSARELFALVAERYPAEPASIEAVRWLLRYHASGEVRRRIELGQQPIFQQAAFAPAVVPAAGGPTTPQNGIQTAAYIEPLAAPPAYRFSSADAFRQWNQACVDLEPKLAAFGAGYALDPANNLCLVAARRHLGLTGHITRQLGGIIPTGDLAGGWPARLADELRLDTGHLPQTTPLVDCSSTPKKPFLDGKLDDECWKTATPLTVKSADHSAAAKGYTTTTRFVRDDQFLYVAVECGHPEGKQVPKAEQRARDADLVGHDRVELLLDLDRDYQTYYRLRVDHRGCVAEDCWGDIAWNPKWFVAVDSTKTGWTAELAIPLAELTGDGAPAGHVWAMNVVRVVPSVGVDSWGGPSGAAPRPTSMGLLRFAAAK</sequence>
<dbReference type="PANTHER" id="PTHR47199:SF2">
    <property type="entry name" value="PHOTOSYSTEM II STABILITY_ASSEMBLY FACTOR HCF136, CHLOROPLASTIC"/>
    <property type="match status" value="1"/>
</dbReference>
<protein>
    <submittedName>
        <fullName evidence="6">Glycosyl hydrolase, BNR repeat</fullName>
    </submittedName>
</protein>
<dbReference type="SUPFAM" id="SSF110296">
    <property type="entry name" value="Oligoxyloglucan reducing end-specific cellobiohydrolase"/>
    <property type="match status" value="2"/>
</dbReference>
<dbReference type="Pfam" id="PF14870">
    <property type="entry name" value="PSII_BNR"/>
    <property type="match status" value="1"/>
</dbReference>
<dbReference type="GO" id="GO:0004553">
    <property type="term" value="F:hydrolase activity, hydrolyzing O-glycosyl compounds"/>
    <property type="evidence" value="ECO:0007669"/>
    <property type="project" value="InterPro"/>
</dbReference>
<keyword evidence="2" id="KW-0604">Photosystem II</keyword>
<dbReference type="SUPFAM" id="SSF49344">
    <property type="entry name" value="CBD9-like"/>
    <property type="match status" value="1"/>
</dbReference>
<evidence type="ECO:0000259" key="5">
    <source>
        <dbReference type="Pfam" id="PF14870"/>
    </source>
</evidence>
<organism evidence="6 7">
    <name type="scientific">Fimbriiglobus ruber</name>
    <dbReference type="NCBI Taxonomy" id="1908690"/>
    <lineage>
        <taxon>Bacteria</taxon>
        <taxon>Pseudomonadati</taxon>
        <taxon>Planctomycetota</taxon>
        <taxon>Planctomycetia</taxon>
        <taxon>Gemmatales</taxon>
        <taxon>Gemmataceae</taxon>
        <taxon>Fimbriiglobus</taxon>
    </lineage>
</organism>
<evidence type="ECO:0000256" key="2">
    <source>
        <dbReference type="ARBA" id="ARBA00023276"/>
    </source>
</evidence>
<proteinExistence type="predicted"/>
<reference evidence="7" key="1">
    <citation type="submission" date="2017-06" db="EMBL/GenBank/DDBJ databases">
        <title>Genome analysis of Fimbriiglobus ruber SP5, the first member of the order Planctomycetales with confirmed chitinolytic capability.</title>
        <authorList>
            <person name="Ravin N.V."/>
            <person name="Rakitin A.L."/>
            <person name="Ivanova A.A."/>
            <person name="Beletsky A.V."/>
            <person name="Kulichevskaya I.S."/>
            <person name="Mardanov A.V."/>
            <person name="Dedysh S.N."/>
        </authorList>
    </citation>
    <scope>NUCLEOTIDE SEQUENCE [LARGE SCALE GENOMIC DNA]</scope>
    <source>
        <strain evidence="7">SP5</strain>
    </source>
</reference>
<feature type="signal peptide" evidence="3">
    <location>
        <begin position="1"/>
        <end position="20"/>
    </location>
</feature>
<dbReference type="GO" id="GO:0015979">
    <property type="term" value="P:photosynthesis"/>
    <property type="evidence" value="ECO:0007669"/>
    <property type="project" value="UniProtKB-KW"/>
</dbReference>
<evidence type="ECO:0000259" key="4">
    <source>
        <dbReference type="Pfam" id="PF06452"/>
    </source>
</evidence>
<dbReference type="Gene3D" id="2.60.40.1190">
    <property type="match status" value="1"/>
</dbReference>
<dbReference type="InterPro" id="IPR015943">
    <property type="entry name" value="WD40/YVTN_repeat-like_dom_sf"/>
</dbReference>
<name>A0A225CZB4_9BACT</name>
<dbReference type="Gene3D" id="2.130.10.10">
    <property type="entry name" value="YVTN repeat-like/Quinoprotein amine dehydrogenase"/>
    <property type="match status" value="1"/>
</dbReference>
<dbReference type="Proteomes" id="UP000214646">
    <property type="component" value="Unassembled WGS sequence"/>
</dbReference>
<evidence type="ECO:0000313" key="7">
    <source>
        <dbReference type="Proteomes" id="UP000214646"/>
    </source>
</evidence>
<keyword evidence="7" id="KW-1185">Reference proteome</keyword>
<dbReference type="Pfam" id="PF06452">
    <property type="entry name" value="CBM9_1"/>
    <property type="match status" value="1"/>
</dbReference>
<evidence type="ECO:0000256" key="3">
    <source>
        <dbReference type="SAM" id="SignalP"/>
    </source>
</evidence>
<dbReference type="InterPro" id="IPR010502">
    <property type="entry name" value="Carb-bd_dom_fam9"/>
</dbReference>
<keyword evidence="6" id="KW-0378">Hydrolase</keyword>
<keyword evidence="1" id="KW-0602">Photosynthesis</keyword>
<dbReference type="RefSeq" id="WP_088259968.1">
    <property type="nucleotide sequence ID" value="NZ_NIDE01000019.1"/>
</dbReference>
<accession>A0A225CZB4</accession>
<dbReference type="GO" id="GO:0030246">
    <property type="term" value="F:carbohydrate binding"/>
    <property type="evidence" value="ECO:0007669"/>
    <property type="project" value="InterPro"/>
</dbReference>
<comment type="caution">
    <text evidence="6">The sequence shown here is derived from an EMBL/GenBank/DDBJ whole genome shotgun (WGS) entry which is preliminary data.</text>
</comment>
<evidence type="ECO:0000256" key="1">
    <source>
        <dbReference type="ARBA" id="ARBA00022531"/>
    </source>
</evidence>
<dbReference type="PANTHER" id="PTHR47199">
    <property type="entry name" value="PHOTOSYSTEM II STABILITY/ASSEMBLY FACTOR HCF136, CHLOROPLASTIC"/>
    <property type="match status" value="1"/>
</dbReference>
<dbReference type="EMBL" id="NIDE01000019">
    <property type="protein sequence ID" value="OWK34710.1"/>
    <property type="molecule type" value="Genomic_DNA"/>
</dbReference>